<dbReference type="Gene3D" id="2.130.10.80">
    <property type="entry name" value="Galactose oxidase/kelch, beta-propeller"/>
    <property type="match status" value="2"/>
</dbReference>
<dbReference type="InterPro" id="IPR037293">
    <property type="entry name" value="Gal_Oxidase_central_sf"/>
</dbReference>
<sequence length="640" mass="65304">MLSLSGLVGGCGGGEHADLRIELAPTPEPGSTDGDRECEPGSDAALPAEVDCVTVTACRREGASCLPVEVLRPSDSRDARTTELRFPREGTGGDLAFDLALEEGADHEIELRAYADGVPYARGRAEGVRAGQDTIRVRLEPYGVWSCAPPRDDGSAPVARALHAAVAVPNGDVLLVGGVTGESVQALSVEGGALLQRTIEVYDASEARFVQIDVTDHDGSEGFGAVFHRALFLDTLADGRYRVRVIGGFTARDQPGARFDAIQGLTNYSSPMLPGARAEHRDSVDLLYDPRTRAIEVQLVDPGVVRRAGMNGVSEPDASGLVVVALGLLDGGGTALRPSPMISGQWYSLARQVSPVTAMPMLAPRFGHTASRLSDASVLVWGGDVTQATVEDVAANAGEVLGSGARAIASTPDLPPPTAFHTATAIRGGVLIAGGMEIAPVAGMSGGVSTTASTRPLTVISADGDGMLRGVPVSYDATAWPTPSIHAATALPGGSVIVSGGALRTMPAGAPSPSHLWATDAVLLVSRDEADAYVAQTLARMIGARWGHAITPLSGGRVLVTGGFVRDGGTLRAISSGETFIVEPAPPPISSCEGQTSGDAGTQDGGVAGDASIAPDGAISDDASVPSDDAAITPADDAGA</sequence>
<proteinExistence type="predicted"/>
<dbReference type="KEGG" id="samy:DB32_004177"/>
<dbReference type="EMBL" id="CP011125">
    <property type="protein sequence ID" value="AKF07028.1"/>
    <property type="molecule type" value="Genomic_DNA"/>
</dbReference>
<dbReference type="Proteomes" id="UP000034883">
    <property type="component" value="Chromosome"/>
</dbReference>
<gene>
    <name evidence="2" type="ORF">DB32_004177</name>
</gene>
<dbReference type="AlphaFoldDB" id="A0A0F6YJ83"/>
<protein>
    <submittedName>
        <fullName evidence="2">Kelch domain protein</fullName>
    </submittedName>
</protein>
<evidence type="ECO:0000313" key="3">
    <source>
        <dbReference type="Proteomes" id="UP000034883"/>
    </source>
</evidence>
<organism evidence="2 3">
    <name type="scientific">Sandaracinus amylolyticus</name>
    <dbReference type="NCBI Taxonomy" id="927083"/>
    <lineage>
        <taxon>Bacteria</taxon>
        <taxon>Pseudomonadati</taxon>
        <taxon>Myxococcota</taxon>
        <taxon>Polyangia</taxon>
        <taxon>Polyangiales</taxon>
        <taxon>Sandaracinaceae</taxon>
        <taxon>Sandaracinus</taxon>
    </lineage>
</organism>
<feature type="region of interest" description="Disordered" evidence="1">
    <location>
        <begin position="586"/>
        <end position="640"/>
    </location>
</feature>
<accession>A0A0F6YJ83</accession>
<feature type="compositionally biased region" description="Low complexity" evidence="1">
    <location>
        <begin position="618"/>
        <end position="631"/>
    </location>
</feature>
<dbReference type="SUPFAM" id="SSF50965">
    <property type="entry name" value="Galactose oxidase, central domain"/>
    <property type="match status" value="1"/>
</dbReference>
<dbReference type="STRING" id="927083.DB32_004177"/>
<evidence type="ECO:0000256" key="1">
    <source>
        <dbReference type="SAM" id="MobiDB-lite"/>
    </source>
</evidence>
<dbReference type="SUPFAM" id="SSF117281">
    <property type="entry name" value="Kelch motif"/>
    <property type="match status" value="1"/>
</dbReference>
<reference evidence="2 3" key="1">
    <citation type="submission" date="2015-03" db="EMBL/GenBank/DDBJ databases">
        <title>Genome assembly of Sandaracinus amylolyticus DSM 53668.</title>
        <authorList>
            <person name="Sharma G."/>
            <person name="Subramanian S."/>
        </authorList>
    </citation>
    <scope>NUCLEOTIDE SEQUENCE [LARGE SCALE GENOMIC DNA]</scope>
    <source>
        <strain evidence="2 3">DSM 53668</strain>
    </source>
</reference>
<evidence type="ECO:0000313" key="2">
    <source>
        <dbReference type="EMBL" id="AKF07028.1"/>
    </source>
</evidence>
<dbReference type="InterPro" id="IPR015915">
    <property type="entry name" value="Kelch-typ_b-propeller"/>
</dbReference>
<keyword evidence="3" id="KW-1185">Reference proteome</keyword>
<dbReference type="InterPro" id="IPR011043">
    <property type="entry name" value="Gal_Oxase/kelch_b-propeller"/>
</dbReference>
<name>A0A0F6YJ83_9BACT</name>